<dbReference type="Gene3D" id="1.10.150.240">
    <property type="entry name" value="Putative phosphatase, domain 2"/>
    <property type="match status" value="1"/>
</dbReference>
<comment type="caution">
    <text evidence="3">The sequence shown here is derived from an EMBL/GenBank/DDBJ whole genome shotgun (WGS) entry which is preliminary data.</text>
</comment>
<dbReference type="NCBIfam" id="TIGR01428">
    <property type="entry name" value="HAD_type_II"/>
    <property type="match status" value="1"/>
</dbReference>
<dbReference type="EMBL" id="MLJW01001227">
    <property type="protein sequence ID" value="OIQ79362.1"/>
    <property type="molecule type" value="Genomic_DNA"/>
</dbReference>
<dbReference type="InterPro" id="IPR006311">
    <property type="entry name" value="TAT_signal"/>
</dbReference>
<dbReference type="PROSITE" id="PS51318">
    <property type="entry name" value="TAT"/>
    <property type="match status" value="1"/>
</dbReference>
<reference evidence="3" key="1">
    <citation type="submission" date="2016-10" db="EMBL/GenBank/DDBJ databases">
        <title>Sequence of Gallionella enrichment culture.</title>
        <authorList>
            <person name="Poehlein A."/>
            <person name="Muehling M."/>
            <person name="Daniel R."/>
        </authorList>
    </citation>
    <scope>NUCLEOTIDE SEQUENCE</scope>
</reference>
<dbReference type="InterPro" id="IPR006328">
    <property type="entry name" value="2-HAD"/>
</dbReference>
<dbReference type="InterPro" id="IPR023198">
    <property type="entry name" value="PGP-like_dom2"/>
</dbReference>
<evidence type="ECO:0000256" key="2">
    <source>
        <dbReference type="ARBA" id="ARBA00022801"/>
    </source>
</evidence>
<organism evidence="3">
    <name type="scientific">mine drainage metagenome</name>
    <dbReference type="NCBI Taxonomy" id="410659"/>
    <lineage>
        <taxon>unclassified sequences</taxon>
        <taxon>metagenomes</taxon>
        <taxon>ecological metagenomes</taxon>
    </lineage>
</organism>
<dbReference type="Pfam" id="PF00702">
    <property type="entry name" value="Hydrolase"/>
    <property type="match status" value="1"/>
</dbReference>
<gene>
    <name evidence="3" type="ORF">GALL_388960</name>
</gene>
<comment type="similarity">
    <text evidence="1">Belongs to the HAD-like hydrolase superfamily. S-2-haloalkanoic acid dehalogenase family.</text>
</comment>
<dbReference type="SUPFAM" id="SSF56784">
    <property type="entry name" value="HAD-like"/>
    <property type="match status" value="1"/>
</dbReference>
<dbReference type="GO" id="GO:0018784">
    <property type="term" value="F:(S)-2-haloacid dehalogenase activity"/>
    <property type="evidence" value="ECO:0007669"/>
    <property type="project" value="UniProtKB-EC"/>
</dbReference>
<accession>A0A1J5Q863</accession>
<dbReference type="PANTHER" id="PTHR43316">
    <property type="entry name" value="HYDROLASE, HALOACID DELAHOGENASE-RELATED"/>
    <property type="match status" value="1"/>
</dbReference>
<dbReference type="InterPro" id="IPR023214">
    <property type="entry name" value="HAD_sf"/>
</dbReference>
<dbReference type="InterPro" id="IPR036412">
    <property type="entry name" value="HAD-like_sf"/>
</dbReference>
<dbReference type="PANTHER" id="PTHR43316:SF3">
    <property type="entry name" value="HALOACID DEHALOGENASE, TYPE II (AFU_ORTHOLOGUE AFUA_2G07750)-RELATED"/>
    <property type="match status" value="1"/>
</dbReference>
<keyword evidence="2 3" id="KW-0378">Hydrolase</keyword>
<name>A0A1J5Q863_9ZZZZ</name>
<dbReference type="PRINTS" id="PR00413">
    <property type="entry name" value="HADHALOGNASE"/>
</dbReference>
<dbReference type="Gene3D" id="3.40.50.1000">
    <property type="entry name" value="HAD superfamily/HAD-like"/>
    <property type="match status" value="1"/>
</dbReference>
<protein>
    <submittedName>
        <fullName evidence="3">2-haloalkanoic acid dehalogenase</fullName>
        <ecNumber evidence="3">3.8.1.2</ecNumber>
    </submittedName>
</protein>
<dbReference type="EC" id="3.8.1.2" evidence="3"/>
<dbReference type="NCBIfam" id="TIGR01493">
    <property type="entry name" value="HAD-SF-IA-v2"/>
    <property type="match status" value="1"/>
</dbReference>
<sequence>MQLDRRKFLNLAAAGFAAGFLAPIPPVHATSRRKIKAIAFDAFPIFDPRPVFALAEKLFPGRGIELGNAWRTRQFEYQWLRALSGHYANFWQATEDALVFSCEMLKLDLTTDKRKQLMSGYLELKVWPDVPPALQSLKNDGIQLALLSNATPRILDAGIKNSGLDDVFEHVLSTDEIKTYKPDPRAYHMAIDAFHLKREEILFVPFAGWDAAGAKSFGYTTFWVNRLNLPVEKLGVLPDAIGQNLTDLVNFMKEAR</sequence>
<dbReference type="InterPro" id="IPR006439">
    <property type="entry name" value="HAD-SF_hydro_IA"/>
</dbReference>
<dbReference type="CDD" id="cd02588">
    <property type="entry name" value="HAD_L2-DEX"/>
    <property type="match status" value="1"/>
</dbReference>
<evidence type="ECO:0000256" key="1">
    <source>
        <dbReference type="ARBA" id="ARBA00008106"/>
    </source>
</evidence>
<dbReference type="InterPro" id="IPR051540">
    <property type="entry name" value="S-2-haloacid_dehalogenase"/>
</dbReference>
<dbReference type="AlphaFoldDB" id="A0A1J5Q863"/>
<proteinExistence type="inferred from homology"/>
<evidence type="ECO:0000313" key="3">
    <source>
        <dbReference type="EMBL" id="OIQ79362.1"/>
    </source>
</evidence>